<gene>
    <name evidence="1" type="ORF">RCL2_001768400</name>
</gene>
<reference evidence="1" key="1">
    <citation type="submission" date="2019-10" db="EMBL/GenBank/DDBJ databases">
        <title>Conservation and host-specific expression of non-tandemly repeated heterogenous ribosome RNA gene in arbuscular mycorrhizal fungi.</title>
        <authorList>
            <person name="Maeda T."/>
            <person name="Kobayashi Y."/>
            <person name="Nakagawa T."/>
            <person name="Ezawa T."/>
            <person name="Yamaguchi K."/>
            <person name="Bino T."/>
            <person name="Nishimoto Y."/>
            <person name="Shigenobu S."/>
            <person name="Kawaguchi M."/>
        </authorList>
    </citation>
    <scope>NUCLEOTIDE SEQUENCE</scope>
    <source>
        <strain evidence="1">HR1</strain>
    </source>
</reference>
<name>A0A8H3LRI6_9GLOM</name>
<protein>
    <submittedName>
        <fullName evidence="1">Uncharacterized protein</fullName>
    </submittedName>
</protein>
<organism evidence="1 2">
    <name type="scientific">Rhizophagus clarus</name>
    <dbReference type="NCBI Taxonomy" id="94130"/>
    <lineage>
        <taxon>Eukaryota</taxon>
        <taxon>Fungi</taxon>
        <taxon>Fungi incertae sedis</taxon>
        <taxon>Mucoromycota</taxon>
        <taxon>Glomeromycotina</taxon>
        <taxon>Glomeromycetes</taxon>
        <taxon>Glomerales</taxon>
        <taxon>Glomeraceae</taxon>
        <taxon>Rhizophagus</taxon>
    </lineage>
</organism>
<proteinExistence type="predicted"/>
<accession>A0A8H3LRI6</accession>
<dbReference type="Proteomes" id="UP000615446">
    <property type="component" value="Unassembled WGS sequence"/>
</dbReference>
<comment type="caution">
    <text evidence="1">The sequence shown here is derived from an EMBL/GenBank/DDBJ whole genome shotgun (WGS) entry which is preliminary data.</text>
</comment>
<dbReference type="EMBL" id="BLAL01000196">
    <property type="protein sequence ID" value="GES90856.1"/>
    <property type="molecule type" value="Genomic_DNA"/>
</dbReference>
<evidence type="ECO:0000313" key="2">
    <source>
        <dbReference type="Proteomes" id="UP000615446"/>
    </source>
</evidence>
<sequence length="132" mass="15010">MTRNTNIIFDKSEAQLYETGGRDLLSKKGKTLEDSFGLLFDLVGELIDVRGDLDVIGHPILTTLYENMQDFDEVTFGKMSLGTLYHLLLYLEEDISMIQDHLGIVSHYDQEISGLEEANKNARVYLQRSTYG</sequence>
<dbReference type="AlphaFoldDB" id="A0A8H3LRI6"/>
<evidence type="ECO:0000313" key="1">
    <source>
        <dbReference type="EMBL" id="GES90856.1"/>
    </source>
</evidence>